<feature type="transmembrane region" description="Helical" evidence="5">
    <location>
        <begin position="83"/>
        <end position="104"/>
    </location>
</feature>
<proteinExistence type="predicted"/>
<name>A0A081RFZ3_SPHCR</name>
<dbReference type="Proteomes" id="UP000028411">
    <property type="component" value="Unassembled WGS sequence"/>
</dbReference>
<feature type="transmembrane region" description="Helical" evidence="5">
    <location>
        <begin position="142"/>
        <end position="164"/>
    </location>
</feature>
<feature type="transmembrane region" description="Helical" evidence="5">
    <location>
        <begin position="110"/>
        <end position="130"/>
    </location>
</feature>
<dbReference type="InterPro" id="IPR051533">
    <property type="entry name" value="WaaL-like"/>
</dbReference>
<organism evidence="7 8">
    <name type="scientific">Sphingobium chlorophenolicum</name>
    <dbReference type="NCBI Taxonomy" id="46429"/>
    <lineage>
        <taxon>Bacteria</taxon>
        <taxon>Pseudomonadati</taxon>
        <taxon>Pseudomonadota</taxon>
        <taxon>Alphaproteobacteria</taxon>
        <taxon>Sphingomonadales</taxon>
        <taxon>Sphingomonadaceae</taxon>
        <taxon>Sphingobium</taxon>
    </lineage>
</organism>
<feature type="transmembrane region" description="Helical" evidence="5">
    <location>
        <begin position="378"/>
        <end position="394"/>
    </location>
</feature>
<feature type="transmembrane region" description="Helical" evidence="5">
    <location>
        <begin position="340"/>
        <end position="366"/>
    </location>
</feature>
<dbReference type="OrthoDB" id="8275860at2"/>
<evidence type="ECO:0000256" key="4">
    <source>
        <dbReference type="ARBA" id="ARBA00023136"/>
    </source>
</evidence>
<reference evidence="7 8" key="1">
    <citation type="submission" date="2014-02" db="EMBL/GenBank/DDBJ databases">
        <title>Whole genome sequence of Sphingobium chlorophenolicum NBRC 16172.</title>
        <authorList>
            <person name="Gan H.M."/>
            <person name="Gan H.Y."/>
            <person name="Chew T.H."/>
            <person name="Savka M.A."/>
        </authorList>
    </citation>
    <scope>NUCLEOTIDE SEQUENCE [LARGE SCALE GENOMIC DNA]</scope>
    <source>
        <strain evidence="7 8">NBRC 16172</strain>
    </source>
</reference>
<evidence type="ECO:0000256" key="2">
    <source>
        <dbReference type="ARBA" id="ARBA00022692"/>
    </source>
</evidence>
<accession>A0A081RFZ3</accession>
<dbReference type="RefSeq" id="WP_037449742.1">
    <property type="nucleotide sequence ID" value="NZ_JFHR01000014.1"/>
</dbReference>
<dbReference type="EMBL" id="JFHR01000014">
    <property type="protein sequence ID" value="KEQ54116.1"/>
    <property type="molecule type" value="Genomic_DNA"/>
</dbReference>
<comment type="subcellular location">
    <subcellularLocation>
        <location evidence="1">Membrane</location>
        <topology evidence="1">Multi-pass membrane protein</topology>
    </subcellularLocation>
</comment>
<feature type="transmembrane region" description="Helical" evidence="5">
    <location>
        <begin position="211"/>
        <end position="244"/>
    </location>
</feature>
<feature type="transmembrane region" description="Helical" evidence="5">
    <location>
        <begin position="31"/>
        <end position="48"/>
    </location>
</feature>
<dbReference type="AlphaFoldDB" id="A0A081RFZ3"/>
<dbReference type="GO" id="GO:0016020">
    <property type="term" value="C:membrane"/>
    <property type="evidence" value="ECO:0007669"/>
    <property type="project" value="UniProtKB-SubCell"/>
</dbReference>
<dbReference type="PATRIC" id="fig|46429.4.peg.1576"/>
<keyword evidence="2 5" id="KW-0812">Transmembrane</keyword>
<gene>
    <name evidence="7" type="ORF">BV95_01610</name>
</gene>
<dbReference type="eggNOG" id="ENOG5030B63">
    <property type="taxonomic scope" value="Bacteria"/>
</dbReference>
<evidence type="ECO:0000256" key="3">
    <source>
        <dbReference type="ARBA" id="ARBA00022989"/>
    </source>
</evidence>
<dbReference type="InterPro" id="IPR007016">
    <property type="entry name" value="O-antigen_ligase-rel_domated"/>
</dbReference>
<evidence type="ECO:0000313" key="8">
    <source>
        <dbReference type="Proteomes" id="UP000028411"/>
    </source>
</evidence>
<feature type="transmembrane region" description="Helical" evidence="5">
    <location>
        <begin position="256"/>
        <end position="275"/>
    </location>
</feature>
<protein>
    <recommendedName>
        <fullName evidence="6">O-antigen ligase-related domain-containing protein</fullName>
    </recommendedName>
</protein>
<keyword evidence="4 5" id="KW-0472">Membrane</keyword>
<keyword evidence="3 5" id="KW-1133">Transmembrane helix</keyword>
<dbReference type="PANTHER" id="PTHR37422">
    <property type="entry name" value="TEICHURONIC ACID BIOSYNTHESIS PROTEIN TUAE"/>
    <property type="match status" value="1"/>
</dbReference>
<evidence type="ECO:0000256" key="5">
    <source>
        <dbReference type="SAM" id="Phobius"/>
    </source>
</evidence>
<dbReference type="PANTHER" id="PTHR37422:SF13">
    <property type="entry name" value="LIPOPOLYSACCHARIDE BIOSYNTHESIS PROTEIN PA4999-RELATED"/>
    <property type="match status" value="1"/>
</dbReference>
<evidence type="ECO:0000256" key="1">
    <source>
        <dbReference type="ARBA" id="ARBA00004141"/>
    </source>
</evidence>
<evidence type="ECO:0000313" key="7">
    <source>
        <dbReference type="EMBL" id="KEQ54116.1"/>
    </source>
</evidence>
<comment type="caution">
    <text evidence="7">The sequence shown here is derived from an EMBL/GenBank/DDBJ whole genome shotgun (WGS) entry which is preliminary data.</text>
</comment>
<feature type="domain" description="O-antigen ligase-related" evidence="6">
    <location>
        <begin position="220"/>
        <end position="355"/>
    </location>
</feature>
<evidence type="ECO:0000259" key="6">
    <source>
        <dbReference type="Pfam" id="PF04932"/>
    </source>
</evidence>
<sequence length="442" mass="48034">MTTLASPASITPAAPARPDVFAPQEAVWDRIARYCLLVAIFLSGWGLLRVGQINLTFSDFFFLISFAISGLRGRLSVTPFRSLTPFWLAGLVMMLGGLFIGSVINGDPLRWVNIALQYMVAFLFIPILLMQQEEKTVRIAPLIFMLGITCSEAVGIAASFFFTFNDTLHWLGDGFITGNGRLGSMAGQPNPNGAVVAFSLPMLLYSMRHRLIGGLGGFACLVLLLWGLMLSASFTGFAASLLALFTTLLLMGVRYIFRLGMVAAVAAGLFLASGAPLPKAFQERVGNAVESGDIDQAGTFINRSQLIEEAWGFAEDNMIIGMGVDRYRELSAYDNPVHNLFLLIWNEGGAIAFCGLILLLALIALLAGNGLRISRDKGAMAAAVVLVFLIYTMSYPHMYSRMWVMPVMVALAATYAPRRPVRSDAVRLIYARPVGPLPLPEL</sequence>
<dbReference type="Pfam" id="PF04932">
    <property type="entry name" value="Wzy_C"/>
    <property type="match status" value="1"/>
</dbReference>